<dbReference type="InterPro" id="IPR011663">
    <property type="entry name" value="UTRA"/>
</dbReference>
<gene>
    <name evidence="2" type="ORF">GCM10010421_48630</name>
</gene>
<dbReference type="InterPro" id="IPR028978">
    <property type="entry name" value="Chorismate_lyase_/UTRA_dom_sf"/>
</dbReference>
<feature type="domain" description="UbiC transcription regulator-associated" evidence="1">
    <location>
        <begin position="13"/>
        <end position="56"/>
    </location>
</feature>
<evidence type="ECO:0000259" key="1">
    <source>
        <dbReference type="Pfam" id="PF07702"/>
    </source>
</evidence>
<protein>
    <recommendedName>
        <fullName evidence="1">UbiC transcription regulator-associated domain-containing protein</fullName>
    </recommendedName>
</protein>
<comment type="caution">
    <text evidence="2">The sequence shown here is derived from an EMBL/GenBank/DDBJ whole genome shotgun (WGS) entry which is preliminary data.</text>
</comment>
<accession>A0ABN3K626</accession>
<organism evidence="2 3">
    <name type="scientific">Streptomyces glaucus</name>
    <dbReference type="NCBI Taxonomy" id="284029"/>
    <lineage>
        <taxon>Bacteria</taxon>
        <taxon>Bacillati</taxon>
        <taxon>Actinomycetota</taxon>
        <taxon>Actinomycetes</taxon>
        <taxon>Kitasatosporales</taxon>
        <taxon>Streptomycetaceae</taxon>
        <taxon>Streptomyces</taxon>
    </lineage>
</organism>
<dbReference type="Gene3D" id="3.40.1410.10">
    <property type="entry name" value="Chorismate lyase-like"/>
    <property type="match status" value="1"/>
</dbReference>
<name>A0ABN3K626_9ACTN</name>
<dbReference type="SUPFAM" id="SSF64288">
    <property type="entry name" value="Chorismate lyase-like"/>
    <property type="match status" value="1"/>
</dbReference>
<dbReference type="Pfam" id="PF07702">
    <property type="entry name" value="UTRA"/>
    <property type="match status" value="1"/>
</dbReference>
<dbReference type="Proteomes" id="UP001500460">
    <property type="component" value="Unassembled WGS sequence"/>
</dbReference>
<keyword evidence="3" id="KW-1185">Reference proteome</keyword>
<dbReference type="EMBL" id="BAAATK010000037">
    <property type="protein sequence ID" value="GAA2450477.1"/>
    <property type="molecule type" value="Genomic_DNA"/>
</dbReference>
<reference evidence="2 3" key="1">
    <citation type="journal article" date="2019" name="Int. J. Syst. Evol. Microbiol.">
        <title>The Global Catalogue of Microorganisms (GCM) 10K type strain sequencing project: providing services to taxonomists for standard genome sequencing and annotation.</title>
        <authorList>
            <consortium name="The Broad Institute Genomics Platform"/>
            <consortium name="The Broad Institute Genome Sequencing Center for Infectious Disease"/>
            <person name="Wu L."/>
            <person name="Ma J."/>
        </authorList>
    </citation>
    <scope>NUCLEOTIDE SEQUENCE [LARGE SCALE GENOMIC DNA]</scope>
    <source>
        <strain evidence="2 3">JCM 6922</strain>
    </source>
</reference>
<evidence type="ECO:0000313" key="3">
    <source>
        <dbReference type="Proteomes" id="UP001500460"/>
    </source>
</evidence>
<proteinExistence type="predicted"/>
<sequence>MPDGPGRPRCPPVTAEEAARLGEREGAALLTMRRTAYDDTGRPVEHGTHLHRASRYAFDFQLPVRP</sequence>
<evidence type="ECO:0000313" key="2">
    <source>
        <dbReference type="EMBL" id="GAA2450477.1"/>
    </source>
</evidence>